<comment type="caution">
    <text evidence="1">The sequence shown here is derived from an EMBL/GenBank/DDBJ whole genome shotgun (WGS) entry which is preliminary data.</text>
</comment>
<evidence type="ECO:0000313" key="1">
    <source>
        <dbReference type="EMBL" id="TCW33384.1"/>
    </source>
</evidence>
<sequence>MQSTTKPYAESCDQNRAPILAVIAPLYAGRRRLLEIGSGTGQHGVHFAAALPELCWQCSDRADELPGMRQWIGEAALPNLPEPIALDVLRGPWPTPGFDAAFSANTAHIMPVAAVAAMFSGLGEVLAPGGLFALYGPFHEDGRPTSESNAAFDAWLRARDPAMGVRDRTWLLGLAEDNGFEALAEHAMPTNNRILVWRRH</sequence>
<proteinExistence type="predicted"/>
<gene>
    <name evidence="1" type="ORF">EDC29_11431</name>
</gene>
<protein>
    <submittedName>
        <fullName evidence="1">Uncharacterized protein DUF938</fullName>
    </submittedName>
</protein>
<dbReference type="EMBL" id="SMDC01000014">
    <property type="protein sequence ID" value="TCW33384.1"/>
    <property type="molecule type" value="Genomic_DNA"/>
</dbReference>
<name>A0A4R4A592_MARGR</name>
<organism evidence="1 2">
    <name type="scientific">Marichromatium gracile</name>
    <name type="common">Chromatium gracile</name>
    <dbReference type="NCBI Taxonomy" id="1048"/>
    <lineage>
        <taxon>Bacteria</taxon>
        <taxon>Pseudomonadati</taxon>
        <taxon>Pseudomonadota</taxon>
        <taxon>Gammaproteobacteria</taxon>
        <taxon>Chromatiales</taxon>
        <taxon>Chromatiaceae</taxon>
        <taxon>Marichromatium</taxon>
    </lineage>
</organism>
<dbReference type="Gene3D" id="3.40.50.150">
    <property type="entry name" value="Vaccinia Virus protein VP39"/>
    <property type="match status" value="1"/>
</dbReference>
<dbReference type="SUPFAM" id="SSF53335">
    <property type="entry name" value="S-adenosyl-L-methionine-dependent methyltransferases"/>
    <property type="match status" value="1"/>
</dbReference>
<dbReference type="PANTHER" id="PTHR20974:SF0">
    <property type="entry name" value="UPF0585 PROTEIN CG18661"/>
    <property type="match status" value="1"/>
</dbReference>
<dbReference type="Pfam" id="PF06080">
    <property type="entry name" value="DUF938"/>
    <property type="match status" value="1"/>
</dbReference>
<dbReference type="InterPro" id="IPR010342">
    <property type="entry name" value="DUF938"/>
</dbReference>
<dbReference type="Proteomes" id="UP000295247">
    <property type="component" value="Unassembled WGS sequence"/>
</dbReference>
<dbReference type="RefSeq" id="WP_132230556.1">
    <property type="nucleotide sequence ID" value="NZ_NRRH01000005.1"/>
</dbReference>
<accession>A0A4R4A592</accession>
<evidence type="ECO:0000313" key="2">
    <source>
        <dbReference type="Proteomes" id="UP000295247"/>
    </source>
</evidence>
<dbReference type="PANTHER" id="PTHR20974">
    <property type="entry name" value="UPF0585 PROTEIN CG18661"/>
    <property type="match status" value="1"/>
</dbReference>
<reference evidence="1 2" key="1">
    <citation type="submission" date="2019-03" db="EMBL/GenBank/DDBJ databases">
        <title>Genomic Encyclopedia of Type Strains, Phase IV (KMG-IV): sequencing the most valuable type-strain genomes for metagenomic binning, comparative biology and taxonomic classification.</title>
        <authorList>
            <person name="Goeker M."/>
        </authorList>
    </citation>
    <scope>NUCLEOTIDE SEQUENCE [LARGE SCALE GENOMIC DNA]</scope>
    <source>
        <strain evidence="1 2">DSM 203</strain>
    </source>
</reference>
<dbReference type="AlphaFoldDB" id="A0A4R4A592"/>
<dbReference type="CDD" id="cd02440">
    <property type="entry name" value="AdoMet_MTases"/>
    <property type="match status" value="1"/>
</dbReference>
<dbReference type="InterPro" id="IPR029063">
    <property type="entry name" value="SAM-dependent_MTases_sf"/>
</dbReference>